<organism evidence="3 4">
    <name type="scientific">Metallosphaera tengchongensis</name>
    <dbReference type="NCBI Taxonomy" id="1532350"/>
    <lineage>
        <taxon>Archaea</taxon>
        <taxon>Thermoproteota</taxon>
        <taxon>Thermoprotei</taxon>
        <taxon>Sulfolobales</taxon>
        <taxon>Sulfolobaceae</taxon>
        <taxon>Metallosphaera</taxon>
    </lineage>
</organism>
<dbReference type="Gene3D" id="3.90.550.10">
    <property type="entry name" value="Spore Coat Polysaccharide Biosynthesis Protein SpsA, Chain A"/>
    <property type="match status" value="1"/>
</dbReference>
<dbReference type="RefSeq" id="WP_174632313.1">
    <property type="nucleotide sequence ID" value="NZ_CP049074.1"/>
</dbReference>
<evidence type="ECO:0000256" key="1">
    <source>
        <dbReference type="SAM" id="Phobius"/>
    </source>
</evidence>
<dbReference type="InterPro" id="IPR029044">
    <property type="entry name" value="Nucleotide-diphossugar_trans"/>
</dbReference>
<name>A0A6N0NZB2_9CREN</name>
<sequence>MPEVLIPVGPGDRAEWVERTLTSAVAISDKVTVYDNSEREDLRGIIEKFNVKHVVDRRMRKVNMAMLRNRLLSLATEDLVIMMDSDVVIKSAKSLLSRVAEQGYAYTWMHYAYTEEELGRPRSPGEENPNLGCAAINLKDVKEIGMFDEKYERDEDIWLYSKLKHSGKRVGPVEERCLHLNTSHLRKDLSSSLREARRNLWRSKYDMMMVFDGLADFTFLTGYSYFGSYYVIGLLSALIPLASLLYIPVIGYGVKYYGGVKEWAYNLIPGLALAISLPYGLCWNLLKMRSRRKGGVTP</sequence>
<keyword evidence="1" id="KW-1133">Transmembrane helix</keyword>
<dbReference type="KEGG" id="mten:GWK48_11235"/>
<evidence type="ECO:0000313" key="4">
    <source>
        <dbReference type="Proteomes" id="UP000509301"/>
    </source>
</evidence>
<feature type="domain" description="Glycosyltransferase 2-like" evidence="2">
    <location>
        <begin position="13"/>
        <end position="123"/>
    </location>
</feature>
<dbReference type="Pfam" id="PF00535">
    <property type="entry name" value="Glycos_transf_2"/>
    <property type="match status" value="1"/>
</dbReference>
<keyword evidence="1" id="KW-0812">Transmembrane</keyword>
<dbReference type="SUPFAM" id="SSF53448">
    <property type="entry name" value="Nucleotide-diphospho-sugar transferases"/>
    <property type="match status" value="1"/>
</dbReference>
<dbReference type="Proteomes" id="UP000509301">
    <property type="component" value="Chromosome"/>
</dbReference>
<proteinExistence type="predicted"/>
<dbReference type="InterPro" id="IPR001173">
    <property type="entry name" value="Glyco_trans_2-like"/>
</dbReference>
<evidence type="ECO:0000259" key="2">
    <source>
        <dbReference type="Pfam" id="PF00535"/>
    </source>
</evidence>
<dbReference type="EMBL" id="CP049074">
    <property type="protein sequence ID" value="QKR00879.1"/>
    <property type="molecule type" value="Genomic_DNA"/>
</dbReference>
<evidence type="ECO:0000313" key="3">
    <source>
        <dbReference type="EMBL" id="QKR00879.1"/>
    </source>
</evidence>
<reference evidence="3 4" key="1">
    <citation type="submission" date="2020-02" db="EMBL/GenBank/DDBJ databases">
        <title>Comparative genome analysis reveals the metabolism and evolution of the thermophilic archaeal genus Metallosphaera.</title>
        <authorList>
            <person name="Jiang C."/>
        </authorList>
    </citation>
    <scope>NUCLEOTIDE SEQUENCE [LARGE SCALE GENOMIC DNA]</scope>
    <source>
        <strain evidence="3 4">Ric-A</strain>
    </source>
</reference>
<feature type="transmembrane region" description="Helical" evidence="1">
    <location>
        <begin position="263"/>
        <end position="286"/>
    </location>
</feature>
<dbReference type="GO" id="GO:0016740">
    <property type="term" value="F:transferase activity"/>
    <property type="evidence" value="ECO:0007669"/>
    <property type="project" value="UniProtKB-KW"/>
</dbReference>
<keyword evidence="4" id="KW-1185">Reference proteome</keyword>
<keyword evidence="3" id="KW-0808">Transferase</keyword>
<protein>
    <submittedName>
        <fullName evidence="3">Glycosyltransferase family 2 protein</fullName>
    </submittedName>
</protein>
<dbReference type="CDD" id="cd00761">
    <property type="entry name" value="Glyco_tranf_GTA_type"/>
    <property type="match status" value="1"/>
</dbReference>
<gene>
    <name evidence="3" type="ORF">GWK48_11235</name>
</gene>
<keyword evidence="1" id="KW-0472">Membrane</keyword>
<feature type="transmembrane region" description="Helical" evidence="1">
    <location>
        <begin position="229"/>
        <end position="251"/>
    </location>
</feature>
<dbReference type="GeneID" id="55642524"/>
<dbReference type="OrthoDB" id="46222at2157"/>
<dbReference type="AlphaFoldDB" id="A0A6N0NZB2"/>
<accession>A0A6N0NZB2</accession>